<dbReference type="AlphaFoldDB" id="A0A160THE2"/>
<feature type="domain" description="WCX" evidence="2">
    <location>
        <begin position="239"/>
        <end position="315"/>
    </location>
</feature>
<dbReference type="PANTHER" id="PTHR34580">
    <property type="match status" value="1"/>
</dbReference>
<dbReference type="InterPro" id="IPR026881">
    <property type="entry name" value="WYL_dom"/>
</dbReference>
<sequence length="319" mass="37341">MEKFDLIQTIHRRLQQNPEGINRLTLTLELNCTPPELSDAIAMMRDEYGAPIQYRESDRTYYYDSAQREFQLPGVWLTAQELRGIVTVLNILRELNDGLVATELEQVQQQLQDYMQQRGLKPGDITQRIKVLSVGRRSVNNVVYQQVTDALFSRKQIEIQYASIKQTISRRNISPQTLVLYRDNWYLDAYCHQRQQLRTFMLSRINSVVMSAKNAIEFNNEELKQHFHNSYGIFSGENTHTAELLFSTHVAHQVAQQQWHPHAKGQWQGDDYQLTLPYNDQRELLRDLLAYAPYVQIIAPAELREAYIQRLRDALSINQ</sequence>
<dbReference type="InterPro" id="IPR051534">
    <property type="entry name" value="CBASS_pafABC_assoc_protein"/>
</dbReference>
<reference evidence="3" key="1">
    <citation type="submission" date="2015-10" db="EMBL/GenBank/DDBJ databases">
        <authorList>
            <person name="Gilbert D.G."/>
        </authorList>
    </citation>
    <scope>NUCLEOTIDE SEQUENCE</scope>
</reference>
<dbReference type="Pfam" id="PF25583">
    <property type="entry name" value="WCX"/>
    <property type="match status" value="1"/>
</dbReference>
<gene>
    <name evidence="3" type="ORF">MGWOODY_Tha2890</name>
</gene>
<name>A0A160THE2_9ZZZZ</name>
<protein>
    <submittedName>
        <fullName evidence="3">Transcriptional regulator</fullName>
    </submittedName>
</protein>
<proteinExistence type="predicted"/>
<evidence type="ECO:0000313" key="3">
    <source>
        <dbReference type="EMBL" id="CUS42814.1"/>
    </source>
</evidence>
<dbReference type="Pfam" id="PF13280">
    <property type="entry name" value="WYL"/>
    <property type="match status" value="1"/>
</dbReference>
<organism evidence="3">
    <name type="scientific">hydrothermal vent metagenome</name>
    <dbReference type="NCBI Taxonomy" id="652676"/>
    <lineage>
        <taxon>unclassified sequences</taxon>
        <taxon>metagenomes</taxon>
        <taxon>ecological metagenomes</taxon>
    </lineage>
</organism>
<dbReference type="PANTHER" id="PTHR34580:SF3">
    <property type="entry name" value="PROTEIN PAFB"/>
    <property type="match status" value="1"/>
</dbReference>
<dbReference type="PROSITE" id="PS52050">
    <property type="entry name" value="WYL"/>
    <property type="match status" value="1"/>
</dbReference>
<accession>A0A160THE2</accession>
<feature type="domain" description="WYL" evidence="1">
    <location>
        <begin position="143"/>
        <end position="209"/>
    </location>
</feature>
<evidence type="ECO:0000259" key="1">
    <source>
        <dbReference type="Pfam" id="PF13280"/>
    </source>
</evidence>
<evidence type="ECO:0000259" key="2">
    <source>
        <dbReference type="Pfam" id="PF25583"/>
    </source>
</evidence>
<dbReference type="EMBL" id="CZQC01000071">
    <property type="protein sequence ID" value="CUS42814.1"/>
    <property type="molecule type" value="Genomic_DNA"/>
</dbReference>
<dbReference type="InterPro" id="IPR057727">
    <property type="entry name" value="WCX_dom"/>
</dbReference>